<keyword evidence="2" id="KW-1185">Reference proteome</keyword>
<proteinExistence type="predicted"/>
<reference evidence="1" key="2">
    <citation type="submission" date="2021-01" db="EMBL/GenBank/DDBJ databases">
        <authorList>
            <person name="Schikora-Tamarit M.A."/>
        </authorList>
    </citation>
    <scope>NUCLEOTIDE SEQUENCE</scope>
    <source>
        <strain evidence="1">CBS6075</strain>
    </source>
</reference>
<dbReference type="RefSeq" id="XP_046060206.1">
    <property type="nucleotide sequence ID" value="XM_046206440.1"/>
</dbReference>
<dbReference type="AlphaFoldDB" id="A0A9P8P231"/>
<reference evidence="1" key="1">
    <citation type="journal article" date="2021" name="Open Biol.">
        <title>Shared evolutionary footprints suggest mitochondrial oxidative damage underlies multiple complex I losses in fungi.</title>
        <authorList>
            <person name="Schikora-Tamarit M.A."/>
            <person name="Marcet-Houben M."/>
            <person name="Nosek J."/>
            <person name="Gabaldon T."/>
        </authorList>
    </citation>
    <scope>NUCLEOTIDE SEQUENCE</scope>
    <source>
        <strain evidence="1">CBS6075</strain>
    </source>
</reference>
<dbReference type="Proteomes" id="UP000769157">
    <property type="component" value="Unassembled WGS sequence"/>
</dbReference>
<dbReference type="GeneID" id="70237237"/>
<dbReference type="EMBL" id="JAEUBE010000366">
    <property type="protein sequence ID" value="KAH3663870.1"/>
    <property type="molecule type" value="Genomic_DNA"/>
</dbReference>
<evidence type="ECO:0000313" key="1">
    <source>
        <dbReference type="EMBL" id="KAH3663870.1"/>
    </source>
</evidence>
<name>A0A9P8P231_9ASCO</name>
<sequence>MNCSTSPADMCGNFTDSTSVFDETGFLLRVPRRQTLDRVSTFDALVITGSTRDCGSHASRSFRNESSPSLSTSERWIEPIERLDMLETFLETSVSVCIESSGLLNVFSTDWLGVTGLSSSSSSSSSASVSSLDSSAGSFGCTGLATLICLNDFSLTSSWLDQMARMSFLPADSADETRFFSVAVSLLELLTFLASGTSNDLYGSSSNDAETDCTVSLAVVSLAFSSISTVASLSTVSGSKSLELPSSAETKSDSLSEVAVLCSDTWRDLVSAVGSAPLVF</sequence>
<protein>
    <submittedName>
        <fullName evidence="1">Uncharacterized protein</fullName>
    </submittedName>
</protein>
<evidence type="ECO:0000313" key="2">
    <source>
        <dbReference type="Proteomes" id="UP000769157"/>
    </source>
</evidence>
<accession>A0A9P8P231</accession>
<gene>
    <name evidence="1" type="ORF">OGAPHI_005273</name>
</gene>
<comment type="caution">
    <text evidence="1">The sequence shown here is derived from an EMBL/GenBank/DDBJ whole genome shotgun (WGS) entry which is preliminary data.</text>
</comment>
<organism evidence="1 2">
    <name type="scientific">Ogataea philodendri</name>
    <dbReference type="NCBI Taxonomy" id="1378263"/>
    <lineage>
        <taxon>Eukaryota</taxon>
        <taxon>Fungi</taxon>
        <taxon>Dikarya</taxon>
        <taxon>Ascomycota</taxon>
        <taxon>Saccharomycotina</taxon>
        <taxon>Pichiomycetes</taxon>
        <taxon>Pichiales</taxon>
        <taxon>Pichiaceae</taxon>
        <taxon>Ogataea</taxon>
    </lineage>
</organism>